<dbReference type="GO" id="GO:1990481">
    <property type="term" value="P:mRNA pseudouridine synthesis"/>
    <property type="evidence" value="ECO:0007669"/>
    <property type="project" value="TreeGrafter"/>
</dbReference>
<evidence type="ECO:0000256" key="4">
    <source>
        <dbReference type="ARBA" id="ARBA00023235"/>
    </source>
</evidence>
<dbReference type="EC" id="5.4.99.25" evidence="5"/>
<keyword evidence="3 5" id="KW-0819">tRNA processing</keyword>
<evidence type="ECO:0000256" key="3">
    <source>
        <dbReference type="ARBA" id="ARBA00022694"/>
    </source>
</evidence>
<evidence type="ECO:0000259" key="6">
    <source>
        <dbReference type="Pfam" id="PF01509"/>
    </source>
</evidence>
<proteinExistence type="inferred from homology"/>
<evidence type="ECO:0000256" key="5">
    <source>
        <dbReference type="HAMAP-Rule" id="MF_01080"/>
    </source>
</evidence>
<dbReference type="InterPro" id="IPR014780">
    <property type="entry name" value="tRNA_psdUridine_synth_TruB"/>
</dbReference>
<dbReference type="Proteomes" id="UP000753256">
    <property type="component" value="Unassembled WGS sequence"/>
</dbReference>
<dbReference type="InterPro" id="IPR020103">
    <property type="entry name" value="PsdUridine_synth_cat_dom_sf"/>
</dbReference>
<dbReference type="HAMAP" id="MF_01080">
    <property type="entry name" value="TruB_bact"/>
    <property type="match status" value="1"/>
</dbReference>
<reference evidence="8" key="2">
    <citation type="submission" date="2021-09" db="EMBL/GenBank/DDBJ databases">
        <authorList>
            <person name="Gilroy R."/>
        </authorList>
    </citation>
    <scope>NUCLEOTIDE SEQUENCE</scope>
    <source>
        <strain evidence="8">ChiHjej13B12-9602</strain>
    </source>
</reference>
<dbReference type="InterPro" id="IPR032819">
    <property type="entry name" value="TruB_C"/>
</dbReference>
<dbReference type="CDD" id="cd02573">
    <property type="entry name" value="PseudoU_synth_EcTruB"/>
    <property type="match status" value="1"/>
</dbReference>
<dbReference type="Gene3D" id="3.30.2350.10">
    <property type="entry name" value="Pseudouridine synthase"/>
    <property type="match status" value="1"/>
</dbReference>
<sequence>MAKHRIAQLNALIAVDKPTGCTSHDVVARVRRCVGERRVGHAGTLDPMASGVLVIGVGQATRLLGMLALDTKRYLAEIAFGAETSTDDAEGDITREAPVPPELGDEDFADRVLEGMLGDQMQVPPAFSAISIDGVRSYARARAGEEVELEARPITVHEAQLIGIRSQGEALVWTVSFTVSKGTYIRALARDLGRAVGSAAHLTALVRTASGSVGRSSCLPLDELSAEVAHEHALDPVVALGARAMSCDEELLSDVLCGKRIPCSKLRSVGADALRAERIALVSGGRLAALGEIFGGAFVPHDVFPQPIEGVGSGYQAAGAAGEGSGGKYR</sequence>
<comment type="caution">
    <text evidence="8">The sequence shown here is derived from an EMBL/GenBank/DDBJ whole genome shotgun (WGS) entry which is preliminary data.</text>
</comment>
<comment type="function">
    <text evidence="5">Responsible for synthesis of pseudouridine from uracil-55 in the psi GC loop of transfer RNAs.</text>
</comment>
<comment type="similarity">
    <text evidence="2 5">Belongs to the pseudouridine synthase TruB family. Type 1 subfamily.</text>
</comment>
<keyword evidence="4 5" id="KW-0413">Isomerase</keyword>
<dbReference type="NCBIfam" id="TIGR00431">
    <property type="entry name" value="TruB"/>
    <property type="match status" value="1"/>
</dbReference>
<dbReference type="GO" id="GO:0031119">
    <property type="term" value="P:tRNA pseudouridine synthesis"/>
    <property type="evidence" value="ECO:0007669"/>
    <property type="project" value="UniProtKB-UniRule"/>
</dbReference>
<name>A0A921IVA9_9ACTN</name>
<dbReference type="AlphaFoldDB" id="A0A921IVA9"/>
<evidence type="ECO:0000313" key="8">
    <source>
        <dbReference type="EMBL" id="HJG37540.1"/>
    </source>
</evidence>
<evidence type="ECO:0000313" key="9">
    <source>
        <dbReference type="Proteomes" id="UP000753256"/>
    </source>
</evidence>
<dbReference type="PANTHER" id="PTHR13767:SF2">
    <property type="entry name" value="PSEUDOURIDYLATE SYNTHASE TRUB1"/>
    <property type="match status" value="1"/>
</dbReference>
<feature type="active site" description="Nucleophile" evidence="5">
    <location>
        <position position="46"/>
    </location>
</feature>
<dbReference type="Pfam" id="PF16198">
    <property type="entry name" value="TruB_C_2"/>
    <property type="match status" value="1"/>
</dbReference>
<evidence type="ECO:0000256" key="1">
    <source>
        <dbReference type="ARBA" id="ARBA00000385"/>
    </source>
</evidence>
<dbReference type="RefSeq" id="WP_273190402.1">
    <property type="nucleotide sequence ID" value="NZ_DYUZ01000029.1"/>
</dbReference>
<organism evidence="8 9">
    <name type="scientific">Enorma phocaeensis</name>
    <dbReference type="NCBI Taxonomy" id="1871019"/>
    <lineage>
        <taxon>Bacteria</taxon>
        <taxon>Bacillati</taxon>
        <taxon>Actinomycetota</taxon>
        <taxon>Coriobacteriia</taxon>
        <taxon>Coriobacteriales</taxon>
        <taxon>Coriobacteriaceae</taxon>
        <taxon>Enorma</taxon>
    </lineage>
</organism>
<feature type="domain" description="tRNA pseudouridylate synthase B C-terminal" evidence="7">
    <location>
        <begin position="186"/>
        <end position="238"/>
    </location>
</feature>
<feature type="domain" description="Pseudouridine synthase II N-terminal" evidence="6">
    <location>
        <begin position="31"/>
        <end position="185"/>
    </location>
</feature>
<gene>
    <name evidence="5 8" type="primary">truB</name>
    <name evidence="8" type="ORF">K8V70_06740</name>
</gene>
<evidence type="ECO:0000256" key="2">
    <source>
        <dbReference type="ARBA" id="ARBA00005642"/>
    </source>
</evidence>
<dbReference type="EMBL" id="DYUZ01000029">
    <property type="protein sequence ID" value="HJG37540.1"/>
    <property type="molecule type" value="Genomic_DNA"/>
</dbReference>
<dbReference type="SUPFAM" id="SSF55120">
    <property type="entry name" value="Pseudouridine synthase"/>
    <property type="match status" value="1"/>
</dbReference>
<dbReference type="PANTHER" id="PTHR13767">
    <property type="entry name" value="TRNA-PSEUDOURIDINE SYNTHASE"/>
    <property type="match status" value="1"/>
</dbReference>
<accession>A0A921IVA9</accession>
<dbReference type="InterPro" id="IPR002501">
    <property type="entry name" value="PsdUridine_synth_N"/>
</dbReference>
<dbReference type="GO" id="GO:0160148">
    <property type="term" value="F:tRNA pseudouridine(55) synthase activity"/>
    <property type="evidence" value="ECO:0007669"/>
    <property type="project" value="UniProtKB-EC"/>
</dbReference>
<evidence type="ECO:0000259" key="7">
    <source>
        <dbReference type="Pfam" id="PF16198"/>
    </source>
</evidence>
<comment type="catalytic activity">
    <reaction evidence="1 5">
        <text>uridine(55) in tRNA = pseudouridine(55) in tRNA</text>
        <dbReference type="Rhea" id="RHEA:42532"/>
        <dbReference type="Rhea" id="RHEA-COMP:10101"/>
        <dbReference type="Rhea" id="RHEA-COMP:10102"/>
        <dbReference type="ChEBI" id="CHEBI:65314"/>
        <dbReference type="ChEBI" id="CHEBI:65315"/>
        <dbReference type="EC" id="5.4.99.25"/>
    </reaction>
</comment>
<protein>
    <recommendedName>
        <fullName evidence="5">tRNA pseudouridine synthase B</fullName>
        <ecNumber evidence="5">5.4.99.25</ecNumber>
    </recommendedName>
    <alternativeName>
        <fullName evidence="5">tRNA pseudouridine(55) synthase</fullName>
        <shortName evidence="5">Psi55 synthase</shortName>
    </alternativeName>
    <alternativeName>
        <fullName evidence="5">tRNA pseudouridylate synthase</fullName>
    </alternativeName>
    <alternativeName>
        <fullName evidence="5">tRNA-uridine isomerase</fullName>
    </alternativeName>
</protein>
<reference evidence="8" key="1">
    <citation type="journal article" date="2021" name="PeerJ">
        <title>Extensive microbial diversity within the chicken gut microbiome revealed by metagenomics and culture.</title>
        <authorList>
            <person name="Gilroy R."/>
            <person name="Ravi A."/>
            <person name="Getino M."/>
            <person name="Pursley I."/>
            <person name="Horton D.L."/>
            <person name="Alikhan N.F."/>
            <person name="Baker D."/>
            <person name="Gharbi K."/>
            <person name="Hall N."/>
            <person name="Watson M."/>
            <person name="Adriaenssens E.M."/>
            <person name="Foster-Nyarko E."/>
            <person name="Jarju S."/>
            <person name="Secka A."/>
            <person name="Antonio M."/>
            <person name="Oren A."/>
            <person name="Chaudhuri R.R."/>
            <person name="La Ragione R."/>
            <person name="Hildebrand F."/>
            <person name="Pallen M.J."/>
        </authorList>
    </citation>
    <scope>NUCLEOTIDE SEQUENCE</scope>
    <source>
        <strain evidence="8">ChiHjej13B12-9602</strain>
    </source>
</reference>
<dbReference type="GO" id="GO:0003723">
    <property type="term" value="F:RNA binding"/>
    <property type="evidence" value="ECO:0007669"/>
    <property type="project" value="InterPro"/>
</dbReference>
<dbReference type="Pfam" id="PF01509">
    <property type="entry name" value="TruB_N"/>
    <property type="match status" value="1"/>
</dbReference>